<evidence type="ECO:0008006" key="4">
    <source>
        <dbReference type="Google" id="ProtNLM"/>
    </source>
</evidence>
<organism evidence="2 3">
    <name type="scientific">Merluccius polli</name>
    <name type="common">Benguela hake</name>
    <name type="synonym">Merluccius cadenati</name>
    <dbReference type="NCBI Taxonomy" id="89951"/>
    <lineage>
        <taxon>Eukaryota</taxon>
        <taxon>Metazoa</taxon>
        <taxon>Chordata</taxon>
        <taxon>Craniata</taxon>
        <taxon>Vertebrata</taxon>
        <taxon>Euteleostomi</taxon>
        <taxon>Actinopterygii</taxon>
        <taxon>Neopterygii</taxon>
        <taxon>Teleostei</taxon>
        <taxon>Neoteleostei</taxon>
        <taxon>Acanthomorphata</taxon>
        <taxon>Zeiogadaria</taxon>
        <taxon>Gadariae</taxon>
        <taxon>Gadiformes</taxon>
        <taxon>Gadoidei</taxon>
        <taxon>Merlucciidae</taxon>
        <taxon>Merluccius</taxon>
    </lineage>
</organism>
<sequence length="682" mass="77600">MNSIGDLLVENKGEIEQVLEIMGQTAEILASTVGQLHPILKVVFEAAAVILSNPEGKEAHYLTEKLVQVSQKLENIQDEVNLIQQELQISSMNKQNFDREAQMLSQYEKFLDFINAKPEFKAIKKEKFLSRYENTDGDLNVDALYNAVTGNNIGGVPMLETLVSIKARSRRAVEDFCARLKKLFIVGIFAVMGHAALKEGKEDKEMVTKWQDRMEEVEKRMKAAVDNCTTNFAEQAKIDMEHELKEKPGSLNPDFLKPILESLVKKYDWISWSIRVLREKERFIFFDWLAGNPFHACVGEKNYFDVMTNNKFKVVVSFCVELKPIDRDEILKQIDGQKLPGNMIDVAETLSRSNPDCLVHAVSKYKDSGGNQQLPAGVMTSVADWLVENRGKIEKGVEIMGQTAEVLASTVGQLHPILEAVFEAAGEILSNPEGKEARYLTEKLALVSQKLENIQDEVNLIHRELQISTMNKQNFDREAQMLSQYEKFLDFINAKPKFKAIKKEKFLSHYENTDGDLNVDALYNAVTGNNIGGVPMLETLVSIKARSRRAVEDFCARLKKLFIVGIFAVMGHAALKEGKVDKEMVTKWQDRMEEVEKRMKAAVDNCTTNFAEQAKIDMEHELKEKPGSLNPDFLKPILESLVKKYDWISWSIRVLREKGEDYILQLVGREVIPRPCRREELL</sequence>
<evidence type="ECO:0000313" key="3">
    <source>
        <dbReference type="Proteomes" id="UP001174136"/>
    </source>
</evidence>
<gene>
    <name evidence="2" type="ORF">N1851_034023</name>
</gene>
<keyword evidence="1" id="KW-0175">Coiled coil</keyword>
<dbReference type="PANTHER" id="PTHR40472">
    <property type="entry name" value="RICIN B-TYPE LECTIN DOMAIN-CONTAINING PROTEIN"/>
    <property type="match status" value="1"/>
</dbReference>
<evidence type="ECO:0000313" key="2">
    <source>
        <dbReference type="EMBL" id="KAK0131266.1"/>
    </source>
</evidence>
<dbReference type="EMBL" id="JAOPHQ010006554">
    <property type="protein sequence ID" value="KAK0131266.1"/>
    <property type="molecule type" value="Genomic_DNA"/>
</dbReference>
<name>A0AA47NLU0_MERPO</name>
<dbReference type="Proteomes" id="UP001174136">
    <property type="component" value="Unassembled WGS sequence"/>
</dbReference>
<reference evidence="2" key="1">
    <citation type="journal article" date="2023" name="Front. Mar. Sci.">
        <title>A new Merluccius polli reference genome to investigate the effects of global change in West African waters.</title>
        <authorList>
            <person name="Mateo J.L."/>
            <person name="Blanco-Fernandez C."/>
            <person name="Garcia-Vazquez E."/>
            <person name="Machado-Schiaffino G."/>
        </authorList>
    </citation>
    <scope>NUCLEOTIDE SEQUENCE</scope>
    <source>
        <strain evidence="2">C29</strain>
        <tissue evidence="2">Fin</tissue>
    </source>
</reference>
<accession>A0AA47NLU0</accession>
<feature type="coiled-coil region" evidence="1">
    <location>
        <begin position="437"/>
        <end position="464"/>
    </location>
</feature>
<feature type="coiled-coil region" evidence="1">
    <location>
        <begin position="59"/>
        <end position="93"/>
    </location>
</feature>
<dbReference type="PANTHER" id="PTHR40472:SF10">
    <property type="entry name" value="RAPUNZEL 5"/>
    <property type="match status" value="1"/>
</dbReference>
<proteinExistence type="predicted"/>
<evidence type="ECO:0000256" key="1">
    <source>
        <dbReference type="SAM" id="Coils"/>
    </source>
</evidence>
<comment type="caution">
    <text evidence="2">The sequence shown here is derived from an EMBL/GenBank/DDBJ whole genome shotgun (WGS) entry which is preliminary data.</text>
</comment>
<keyword evidence="3" id="KW-1185">Reference proteome</keyword>
<dbReference type="InterPro" id="IPR039051">
    <property type="entry name" value="SE-CTX-like"/>
</dbReference>
<protein>
    <recommendedName>
        <fullName evidence="4">Rapunzel 5</fullName>
    </recommendedName>
</protein>
<dbReference type="AlphaFoldDB" id="A0AA47NLU0"/>